<dbReference type="InterPro" id="IPR040256">
    <property type="entry name" value="At4g02000-like"/>
</dbReference>
<evidence type="ECO:0000313" key="3">
    <source>
        <dbReference type="Proteomes" id="UP000289340"/>
    </source>
</evidence>
<feature type="domain" description="DUF4283" evidence="1">
    <location>
        <begin position="38"/>
        <end position="116"/>
    </location>
</feature>
<evidence type="ECO:0000313" key="2">
    <source>
        <dbReference type="EMBL" id="RZB80816.1"/>
    </source>
</evidence>
<keyword evidence="3" id="KW-1185">Reference proteome</keyword>
<gene>
    <name evidence="2" type="ORF">D0Y65_030508</name>
</gene>
<protein>
    <recommendedName>
        <fullName evidence="1">DUF4283 domain-containing protein</fullName>
    </recommendedName>
</protein>
<dbReference type="InterPro" id="IPR025558">
    <property type="entry name" value="DUF4283"/>
</dbReference>
<dbReference type="Pfam" id="PF14111">
    <property type="entry name" value="DUF4283"/>
    <property type="match status" value="1"/>
</dbReference>
<dbReference type="PANTHER" id="PTHR31286">
    <property type="entry name" value="GLYCINE-RICH CELL WALL STRUCTURAL PROTEIN 1.8-LIKE"/>
    <property type="match status" value="1"/>
</dbReference>
<organism evidence="2 3">
    <name type="scientific">Glycine soja</name>
    <name type="common">Wild soybean</name>
    <dbReference type="NCBI Taxonomy" id="3848"/>
    <lineage>
        <taxon>Eukaryota</taxon>
        <taxon>Viridiplantae</taxon>
        <taxon>Streptophyta</taxon>
        <taxon>Embryophyta</taxon>
        <taxon>Tracheophyta</taxon>
        <taxon>Spermatophyta</taxon>
        <taxon>Magnoliopsida</taxon>
        <taxon>eudicotyledons</taxon>
        <taxon>Gunneridae</taxon>
        <taxon>Pentapetalae</taxon>
        <taxon>rosids</taxon>
        <taxon>fabids</taxon>
        <taxon>Fabales</taxon>
        <taxon>Fabaceae</taxon>
        <taxon>Papilionoideae</taxon>
        <taxon>50 kb inversion clade</taxon>
        <taxon>NPAAA clade</taxon>
        <taxon>indigoferoid/millettioid clade</taxon>
        <taxon>Phaseoleae</taxon>
        <taxon>Glycine</taxon>
        <taxon>Glycine subgen. Soja</taxon>
    </lineage>
</organism>
<name>A0A445I4M1_GLYSO</name>
<reference evidence="2 3" key="1">
    <citation type="submission" date="2018-09" db="EMBL/GenBank/DDBJ databases">
        <title>A high-quality reference genome of wild soybean provides a powerful tool to mine soybean genomes.</title>
        <authorList>
            <person name="Xie M."/>
            <person name="Chung C.Y.L."/>
            <person name="Li M.-W."/>
            <person name="Wong F.-L."/>
            <person name="Chan T.-F."/>
            <person name="Lam H.-M."/>
        </authorList>
    </citation>
    <scope>NUCLEOTIDE SEQUENCE [LARGE SCALE GENOMIC DNA]</scope>
    <source>
        <strain evidence="3">cv. W05</strain>
        <tissue evidence="2">Hypocotyl of etiolated seedlings</tissue>
    </source>
</reference>
<proteinExistence type="predicted"/>
<evidence type="ECO:0000259" key="1">
    <source>
        <dbReference type="Pfam" id="PF14111"/>
    </source>
</evidence>
<dbReference type="Proteomes" id="UP000289340">
    <property type="component" value="Chromosome 11"/>
</dbReference>
<dbReference type="EMBL" id="QZWG01000011">
    <property type="protein sequence ID" value="RZB80816.1"/>
    <property type="molecule type" value="Genomic_DNA"/>
</dbReference>
<accession>A0A445I4M1</accession>
<dbReference type="PANTHER" id="PTHR31286:SF171">
    <property type="entry name" value="CCHC-TYPE DOMAIN-CONTAINING PROTEIN"/>
    <property type="match status" value="1"/>
</dbReference>
<comment type="caution">
    <text evidence="2">The sequence shown here is derived from an EMBL/GenBank/DDBJ whole genome shotgun (WGS) entry which is preliminary data.</text>
</comment>
<dbReference type="AlphaFoldDB" id="A0A445I4M1"/>
<sequence length="133" mass="15416">MGNDGSEKLAKIEYEDGKPLKLKVVIADSVFERLCTPWQDALVVKLLGKKINFILIKERLTKIWKLKAVFYLMDFGNNFYMAKFDMEEDRTKIIGEGSWMIIDHYLIIQTLSFSFVFPKATIDKPWCGLDSLV</sequence>